<evidence type="ECO:0000256" key="3">
    <source>
        <dbReference type="ARBA" id="ARBA00023082"/>
    </source>
</evidence>
<dbReference type="Proteomes" id="UP000612585">
    <property type="component" value="Unassembled WGS sequence"/>
</dbReference>
<keyword evidence="8" id="KW-1185">Reference proteome</keyword>
<protein>
    <recommendedName>
        <fullName evidence="6">RNA polymerase sigma factor 70 region 4 type 2 domain-containing protein</fullName>
    </recommendedName>
</protein>
<evidence type="ECO:0000256" key="1">
    <source>
        <dbReference type="ARBA" id="ARBA00010641"/>
    </source>
</evidence>
<reference evidence="7" key="1">
    <citation type="submission" date="2021-01" db="EMBL/GenBank/DDBJ databases">
        <title>Whole genome shotgun sequence of Virgisporangium aurantiacum NBRC 16421.</title>
        <authorList>
            <person name="Komaki H."/>
            <person name="Tamura T."/>
        </authorList>
    </citation>
    <scope>NUCLEOTIDE SEQUENCE</scope>
    <source>
        <strain evidence="7">NBRC 16421</strain>
    </source>
</reference>
<name>A0A8J4EAA1_9ACTN</name>
<gene>
    <name evidence="7" type="ORF">Vau01_120730</name>
</gene>
<evidence type="ECO:0000313" key="7">
    <source>
        <dbReference type="EMBL" id="GIJ64557.1"/>
    </source>
</evidence>
<dbReference type="GO" id="GO:0003677">
    <property type="term" value="F:DNA binding"/>
    <property type="evidence" value="ECO:0007669"/>
    <property type="project" value="InterPro"/>
</dbReference>
<accession>A0A8J4EAA1</accession>
<feature type="compositionally biased region" description="Basic and acidic residues" evidence="5">
    <location>
        <begin position="13"/>
        <end position="25"/>
    </location>
</feature>
<dbReference type="InterPro" id="IPR013325">
    <property type="entry name" value="RNA_pol_sigma_r2"/>
</dbReference>
<dbReference type="EMBL" id="BOPG01000121">
    <property type="protein sequence ID" value="GIJ64557.1"/>
    <property type="molecule type" value="Genomic_DNA"/>
</dbReference>
<dbReference type="SUPFAM" id="SSF88946">
    <property type="entry name" value="Sigma2 domain of RNA polymerase sigma factors"/>
    <property type="match status" value="1"/>
</dbReference>
<organism evidence="7 8">
    <name type="scientific">Virgisporangium aurantiacum</name>
    <dbReference type="NCBI Taxonomy" id="175570"/>
    <lineage>
        <taxon>Bacteria</taxon>
        <taxon>Bacillati</taxon>
        <taxon>Actinomycetota</taxon>
        <taxon>Actinomycetes</taxon>
        <taxon>Micromonosporales</taxon>
        <taxon>Micromonosporaceae</taxon>
        <taxon>Virgisporangium</taxon>
    </lineage>
</organism>
<keyword evidence="4" id="KW-0804">Transcription</keyword>
<dbReference type="InterPro" id="IPR013249">
    <property type="entry name" value="RNA_pol_sigma70_r4_t2"/>
</dbReference>
<dbReference type="AlphaFoldDB" id="A0A8J4EAA1"/>
<dbReference type="InterPro" id="IPR014284">
    <property type="entry name" value="RNA_pol_sigma-70_dom"/>
</dbReference>
<dbReference type="Gene3D" id="1.10.10.10">
    <property type="entry name" value="Winged helix-like DNA-binding domain superfamily/Winged helix DNA-binding domain"/>
    <property type="match status" value="1"/>
</dbReference>
<dbReference type="GO" id="GO:0006352">
    <property type="term" value="P:DNA-templated transcription initiation"/>
    <property type="evidence" value="ECO:0007669"/>
    <property type="project" value="InterPro"/>
</dbReference>
<evidence type="ECO:0000256" key="2">
    <source>
        <dbReference type="ARBA" id="ARBA00023015"/>
    </source>
</evidence>
<dbReference type="InterPro" id="IPR036388">
    <property type="entry name" value="WH-like_DNA-bd_sf"/>
</dbReference>
<comment type="similarity">
    <text evidence="1">Belongs to the sigma-70 factor family. ECF subfamily.</text>
</comment>
<dbReference type="Gene3D" id="1.10.1740.10">
    <property type="match status" value="1"/>
</dbReference>
<sequence>MEIQITMASQLDSTDHRTAADDVDRHRTHRSRRPSTETAVVPADSFGAGIAAGVVAGVRAGDRDAFAALYHFTVDRITGYVTASVRQGDRHLIDDLVQDTYCLALAEPHHIDPDLIGSMYRLAARSMANHTRSQRHHLAAARTYTDRPTTAAPQAHPGDQPVSDRVIAVVAVISTVTRTATSTVDSAAAGVTAAGLRHLLTRLEPPQRRVIRLRYLEGCSRPQAAARMGCSVGSVRWLEQQGLRRLRELCTA</sequence>
<dbReference type="InterPro" id="IPR039425">
    <property type="entry name" value="RNA_pol_sigma-70-like"/>
</dbReference>
<dbReference type="SUPFAM" id="SSF88659">
    <property type="entry name" value="Sigma3 and sigma4 domains of RNA polymerase sigma factors"/>
    <property type="match status" value="1"/>
</dbReference>
<evidence type="ECO:0000259" key="6">
    <source>
        <dbReference type="Pfam" id="PF08281"/>
    </source>
</evidence>
<keyword evidence="3" id="KW-0731">Sigma factor</keyword>
<dbReference type="Pfam" id="PF08281">
    <property type="entry name" value="Sigma70_r4_2"/>
    <property type="match status" value="1"/>
</dbReference>
<feature type="region of interest" description="Disordered" evidence="5">
    <location>
        <begin position="1"/>
        <end position="39"/>
    </location>
</feature>
<dbReference type="PANTHER" id="PTHR43133:SF62">
    <property type="entry name" value="RNA POLYMERASE SIGMA FACTOR SIGZ"/>
    <property type="match status" value="1"/>
</dbReference>
<evidence type="ECO:0000256" key="4">
    <source>
        <dbReference type="ARBA" id="ARBA00023163"/>
    </source>
</evidence>
<dbReference type="CDD" id="cd06171">
    <property type="entry name" value="Sigma70_r4"/>
    <property type="match status" value="1"/>
</dbReference>
<evidence type="ECO:0000256" key="5">
    <source>
        <dbReference type="SAM" id="MobiDB-lite"/>
    </source>
</evidence>
<evidence type="ECO:0000313" key="8">
    <source>
        <dbReference type="Proteomes" id="UP000612585"/>
    </source>
</evidence>
<proteinExistence type="inferred from homology"/>
<dbReference type="RefSeq" id="WP_204013500.1">
    <property type="nucleotide sequence ID" value="NZ_BOPG01000121.1"/>
</dbReference>
<dbReference type="PANTHER" id="PTHR43133">
    <property type="entry name" value="RNA POLYMERASE ECF-TYPE SIGMA FACTO"/>
    <property type="match status" value="1"/>
</dbReference>
<comment type="caution">
    <text evidence="7">The sequence shown here is derived from an EMBL/GenBank/DDBJ whole genome shotgun (WGS) entry which is preliminary data.</text>
</comment>
<dbReference type="InterPro" id="IPR013324">
    <property type="entry name" value="RNA_pol_sigma_r3/r4-like"/>
</dbReference>
<dbReference type="GO" id="GO:0016987">
    <property type="term" value="F:sigma factor activity"/>
    <property type="evidence" value="ECO:0007669"/>
    <property type="project" value="UniProtKB-KW"/>
</dbReference>
<keyword evidence="2" id="KW-0805">Transcription regulation</keyword>
<dbReference type="NCBIfam" id="TIGR02937">
    <property type="entry name" value="sigma70-ECF"/>
    <property type="match status" value="1"/>
</dbReference>
<feature type="domain" description="RNA polymerase sigma factor 70 region 4 type 2" evidence="6">
    <location>
        <begin position="196"/>
        <end position="245"/>
    </location>
</feature>
<feature type="compositionally biased region" description="Polar residues" evidence="5">
    <location>
        <begin position="1"/>
        <end position="12"/>
    </location>
</feature>